<evidence type="ECO:0000256" key="5">
    <source>
        <dbReference type="ARBA" id="ARBA00022989"/>
    </source>
</evidence>
<accession>A0A9D1KPC8</accession>
<evidence type="ECO:0000256" key="2">
    <source>
        <dbReference type="ARBA" id="ARBA00022448"/>
    </source>
</evidence>
<dbReference type="AlphaFoldDB" id="A0A9D1KPC8"/>
<protein>
    <submittedName>
        <fullName evidence="9">Carbohydrate ABC transporter permease</fullName>
    </submittedName>
</protein>
<dbReference type="PANTHER" id="PTHR43744">
    <property type="entry name" value="ABC TRANSPORTER PERMEASE PROTEIN MG189-RELATED-RELATED"/>
    <property type="match status" value="1"/>
</dbReference>
<dbReference type="PANTHER" id="PTHR43744:SF9">
    <property type="entry name" value="POLYGALACTURONAN_RHAMNOGALACTURONAN TRANSPORT SYSTEM PERMEASE PROTEIN YTCP"/>
    <property type="match status" value="1"/>
</dbReference>
<comment type="subcellular location">
    <subcellularLocation>
        <location evidence="1">Cell membrane</location>
        <topology evidence="1">Multi-pass membrane protein</topology>
    </subcellularLocation>
</comment>
<dbReference type="GO" id="GO:0055085">
    <property type="term" value="P:transmembrane transport"/>
    <property type="evidence" value="ECO:0007669"/>
    <property type="project" value="InterPro"/>
</dbReference>
<keyword evidence="3" id="KW-1003">Cell membrane</keyword>
<reference evidence="9" key="2">
    <citation type="journal article" date="2021" name="PeerJ">
        <title>Extensive microbial diversity within the chicken gut microbiome revealed by metagenomics and culture.</title>
        <authorList>
            <person name="Gilroy R."/>
            <person name="Ravi A."/>
            <person name="Getino M."/>
            <person name="Pursley I."/>
            <person name="Horton D.L."/>
            <person name="Alikhan N.F."/>
            <person name="Baker D."/>
            <person name="Gharbi K."/>
            <person name="Hall N."/>
            <person name="Watson M."/>
            <person name="Adriaenssens E.M."/>
            <person name="Foster-Nyarko E."/>
            <person name="Jarju S."/>
            <person name="Secka A."/>
            <person name="Antonio M."/>
            <person name="Oren A."/>
            <person name="Chaudhuri R.R."/>
            <person name="La Ragione R."/>
            <person name="Hildebrand F."/>
            <person name="Pallen M.J."/>
        </authorList>
    </citation>
    <scope>NUCLEOTIDE SEQUENCE</scope>
    <source>
        <strain evidence="9">CHK181-108</strain>
    </source>
</reference>
<evidence type="ECO:0000256" key="6">
    <source>
        <dbReference type="ARBA" id="ARBA00023136"/>
    </source>
</evidence>
<proteinExistence type="predicted"/>
<evidence type="ECO:0000313" key="9">
    <source>
        <dbReference type="EMBL" id="HIT84510.1"/>
    </source>
</evidence>
<evidence type="ECO:0000259" key="8">
    <source>
        <dbReference type="PROSITE" id="PS50928"/>
    </source>
</evidence>
<reference evidence="9" key="1">
    <citation type="submission" date="2020-10" db="EMBL/GenBank/DDBJ databases">
        <authorList>
            <person name="Gilroy R."/>
        </authorList>
    </citation>
    <scope>NUCLEOTIDE SEQUENCE</scope>
    <source>
        <strain evidence="9">CHK181-108</strain>
    </source>
</reference>
<gene>
    <name evidence="9" type="ORF">IAA60_01260</name>
</gene>
<feature type="domain" description="ABC transmembrane type-1" evidence="8">
    <location>
        <begin position="75"/>
        <end position="272"/>
    </location>
</feature>
<keyword evidence="2" id="KW-0813">Transport</keyword>
<evidence type="ECO:0000256" key="4">
    <source>
        <dbReference type="ARBA" id="ARBA00022692"/>
    </source>
</evidence>
<feature type="transmembrane region" description="Helical" evidence="7">
    <location>
        <begin position="12"/>
        <end position="34"/>
    </location>
</feature>
<evidence type="ECO:0000256" key="1">
    <source>
        <dbReference type="ARBA" id="ARBA00004651"/>
    </source>
</evidence>
<dbReference type="EMBL" id="DVLU01000009">
    <property type="protein sequence ID" value="HIT84510.1"/>
    <property type="molecule type" value="Genomic_DNA"/>
</dbReference>
<feature type="transmembrane region" description="Helical" evidence="7">
    <location>
        <begin position="112"/>
        <end position="132"/>
    </location>
</feature>
<evidence type="ECO:0000313" key="10">
    <source>
        <dbReference type="Proteomes" id="UP000824165"/>
    </source>
</evidence>
<feature type="transmembrane region" description="Helical" evidence="7">
    <location>
        <begin position="79"/>
        <end position="100"/>
    </location>
</feature>
<evidence type="ECO:0000256" key="7">
    <source>
        <dbReference type="SAM" id="Phobius"/>
    </source>
</evidence>
<comment type="caution">
    <text evidence="9">The sequence shown here is derived from an EMBL/GenBank/DDBJ whole genome shotgun (WGS) entry which is preliminary data.</text>
</comment>
<feature type="transmembrane region" description="Helical" evidence="7">
    <location>
        <begin position="260"/>
        <end position="280"/>
    </location>
</feature>
<keyword evidence="5 7" id="KW-1133">Transmembrane helix</keyword>
<feature type="transmembrane region" description="Helical" evidence="7">
    <location>
        <begin position="183"/>
        <end position="205"/>
    </location>
</feature>
<dbReference type="Gene3D" id="1.10.3720.10">
    <property type="entry name" value="MetI-like"/>
    <property type="match status" value="1"/>
</dbReference>
<dbReference type="InterPro" id="IPR000515">
    <property type="entry name" value="MetI-like"/>
</dbReference>
<dbReference type="GO" id="GO:0005886">
    <property type="term" value="C:plasma membrane"/>
    <property type="evidence" value="ECO:0007669"/>
    <property type="project" value="UniProtKB-SubCell"/>
</dbReference>
<organism evidence="9 10">
    <name type="scientific">Candidatus Ornithomonoglobus intestinigallinarum</name>
    <dbReference type="NCBI Taxonomy" id="2840894"/>
    <lineage>
        <taxon>Bacteria</taxon>
        <taxon>Bacillati</taxon>
        <taxon>Bacillota</taxon>
        <taxon>Clostridia</taxon>
        <taxon>Candidatus Ornithomonoglobus</taxon>
    </lineage>
</organism>
<evidence type="ECO:0000256" key="3">
    <source>
        <dbReference type="ARBA" id="ARBA00022475"/>
    </source>
</evidence>
<dbReference type="SUPFAM" id="SSF161098">
    <property type="entry name" value="MetI-like"/>
    <property type="match status" value="1"/>
</dbReference>
<dbReference type="InterPro" id="IPR035906">
    <property type="entry name" value="MetI-like_sf"/>
</dbReference>
<keyword evidence="6 7" id="KW-0472">Membrane</keyword>
<sequence>MIKRSKSEHVFSVFNTIILFILMLLCAYPMFYVLCASFSDPMKLMAHDGFLFKPLGFDLNAYKTVLANPELYTGYGNTILYVVAGAALNMIMTLLGGFCLSRKNLLWKNTIMLIFAFTMYFGGGLIPTYLIVESLGLVNSRWSMIIIGCVSTYNMIIMRTAIYGIPDSIEEAAEIDGAGHLTVLWRIVAPLCKPTIAVLALFYIFGKWNDWFNPMIYLRDRSKYPLQTFLRELLIIENTTNAADEAALRDTANLNMSKYVIQYCTIIVSTTPILCVYPFLQKYFASGVMVGAVKG</sequence>
<dbReference type="PROSITE" id="PS50928">
    <property type="entry name" value="ABC_TM1"/>
    <property type="match status" value="1"/>
</dbReference>
<keyword evidence="4 7" id="KW-0812">Transmembrane</keyword>
<dbReference type="Proteomes" id="UP000824165">
    <property type="component" value="Unassembled WGS sequence"/>
</dbReference>
<dbReference type="CDD" id="cd06261">
    <property type="entry name" value="TM_PBP2"/>
    <property type="match status" value="1"/>
</dbReference>
<name>A0A9D1KPC8_9FIRM</name>